<keyword evidence="2" id="KW-0436">Ligase</keyword>
<dbReference type="OrthoDB" id="5123754at2"/>
<dbReference type="Proteomes" id="UP000181956">
    <property type="component" value="Chromosome I"/>
</dbReference>
<keyword evidence="1" id="KW-0472">Membrane</keyword>
<name>A0A1H1QZR1_9MICO</name>
<reference evidence="3" key="1">
    <citation type="submission" date="2016-10" db="EMBL/GenBank/DDBJ databases">
        <authorList>
            <person name="Varghese N."/>
            <person name="Submissions S."/>
        </authorList>
    </citation>
    <scope>NUCLEOTIDE SEQUENCE [LARGE SCALE GENOMIC DNA]</scope>
    <source>
        <strain evidence="3">DSM 21772</strain>
    </source>
</reference>
<evidence type="ECO:0000313" key="2">
    <source>
        <dbReference type="EMBL" id="SDS28880.1"/>
    </source>
</evidence>
<dbReference type="STRING" id="412690.SAMN04489834_1205"/>
<evidence type="ECO:0000256" key="1">
    <source>
        <dbReference type="SAM" id="Phobius"/>
    </source>
</evidence>
<dbReference type="RefSeq" id="WP_083363235.1">
    <property type="nucleotide sequence ID" value="NZ_LT629742.1"/>
</dbReference>
<feature type="transmembrane region" description="Helical" evidence="1">
    <location>
        <begin position="180"/>
        <end position="198"/>
    </location>
</feature>
<dbReference type="EMBL" id="LT629742">
    <property type="protein sequence ID" value="SDS28880.1"/>
    <property type="molecule type" value="Genomic_DNA"/>
</dbReference>
<proteinExistence type="predicted"/>
<dbReference type="AlphaFoldDB" id="A0A1H1QZR1"/>
<feature type="transmembrane region" description="Helical" evidence="1">
    <location>
        <begin position="106"/>
        <end position="125"/>
    </location>
</feature>
<feature type="transmembrane region" description="Helical" evidence="1">
    <location>
        <begin position="73"/>
        <end position="94"/>
    </location>
</feature>
<evidence type="ECO:0000313" key="3">
    <source>
        <dbReference type="Proteomes" id="UP000181956"/>
    </source>
</evidence>
<feature type="transmembrane region" description="Helical" evidence="1">
    <location>
        <begin position="44"/>
        <end position="66"/>
    </location>
</feature>
<accession>A0A1H1QZR1</accession>
<gene>
    <name evidence="2" type="ORF">SAMN04489834_1205</name>
</gene>
<feature type="transmembrane region" description="Helical" evidence="1">
    <location>
        <begin position="137"/>
        <end position="160"/>
    </location>
</feature>
<keyword evidence="3" id="KW-1185">Reference proteome</keyword>
<organism evidence="2 3">
    <name type="scientific">Microterricola viridarii</name>
    <dbReference type="NCBI Taxonomy" id="412690"/>
    <lineage>
        <taxon>Bacteria</taxon>
        <taxon>Bacillati</taxon>
        <taxon>Actinomycetota</taxon>
        <taxon>Actinomycetes</taxon>
        <taxon>Micrococcales</taxon>
        <taxon>Microbacteriaceae</taxon>
        <taxon>Microterricola</taxon>
    </lineage>
</organism>
<feature type="transmembrane region" description="Helical" evidence="1">
    <location>
        <begin position="342"/>
        <end position="363"/>
    </location>
</feature>
<dbReference type="GO" id="GO:0016874">
    <property type="term" value="F:ligase activity"/>
    <property type="evidence" value="ECO:0007669"/>
    <property type="project" value="UniProtKB-KW"/>
</dbReference>
<protein>
    <submittedName>
        <fullName evidence="2">O-antigen ligase</fullName>
    </submittedName>
</protein>
<feature type="transmembrane region" description="Helical" evidence="1">
    <location>
        <begin position="253"/>
        <end position="272"/>
    </location>
</feature>
<keyword evidence="1" id="KW-0812">Transmembrane</keyword>
<keyword evidence="1" id="KW-1133">Transmembrane helix</keyword>
<sequence length="434" mass="47024">MEAIRRTVLPPAAAHLLGSARFASALTLCILGTAFSTHLLRATMGWAGLLAILIALVALATLSLLSRRESIDWYGLPPITILMFLGWVILSVFWSTTTIVSGTRVLYLLLFTALAVYLTLVRDTIQLVRALGDVLRVLLGLSLALEVLSGLLLDLPIAFLDIHGNIAALGPLQGVFGSRNQLGLVALIALITFAVEFMTRSVPRMQAMFSIALATLLILLSGSPVTFGAFVIVGLAALALAGIRRVPAASRMYWQLGLLAAVAVAGGVLWLLRSGILNLLNAGSEFEVRTALWREIQRYSQLNSLQGWGWVGAWQPSEPPYLWLNLATRGTQNSALSAFFDVYFQLGLVGLITFIALLGFAVVRSWLLASEKRSSVYVWPALIVLALAVTSLAESTVLGEYGWMLLIVCAIKASQAMSWRDALRRHEPSSIPEE</sequence>
<feature type="transmembrane region" description="Helical" evidence="1">
    <location>
        <begin position="375"/>
        <end position="395"/>
    </location>
</feature>
<feature type="transmembrane region" description="Helical" evidence="1">
    <location>
        <begin position="205"/>
        <end position="221"/>
    </location>
</feature>